<dbReference type="InterPro" id="IPR035994">
    <property type="entry name" value="Nucleoside_phosphorylase_sf"/>
</dbReference>
<dbReference type="InterPro" id="IPR038717">
    <property type="entry name" value="Tc1-like_DDE_dom"/>
</dbReference>
<gene>
    <name evidence="2" type="ORF">PENSUB_994</name>
</gene>
<feature type="domain" description="Tc1-like transposase DDE" evidence="1">
    <location>
        <begin position="177"/>
        <end position="275"/>
    </location>
</feature>
<comment type="caution">
    <text evidence="2">The sequence shown here is derived from an EMBL/GenBank/DDBJ whole genome shotgun (WGS) entry which is preliminary data.</text>
</comment>
<protein>
    <submittedName>
        <fullName evidence="2">Transposable element Tc1 transposase</fullName>
    </submittedName>
</protein>
<accession>A0A1Q5ULI7</accession>
<dbReference type="EMBL" id="MNBE01000135">
    <property type="protein sequence ID" value="OKP13319.1"/>
    <property type="molecule type" value="Genomic_DNA"/>
</dbReference>
<sequence>MASHNALNNPDSYAIAWIATLPIERAAVEAMLDEEHATPTGFTRHQTDANVYTWGRVGEHNVVIASLAAGAYGTTSAATTAGSLLASLPSIRVGLLVGIAGLTPRHATARLEWARTYSGYTPEDWDRVFWSDECTVERGIGERREYTFTPRSKQIEKRDVRGLPTPGKQVKQMFWAAFSWSTRRTGLIPLFGDPTRGRGGVNRFVIRDLYTRVLPTLMLHRDSIFQQDNASTLTAYIVREALAEMGIQVMDWPAKSPDLNPIENLWTLLKDKIYKICPELKNMPNNDTTHALLIRKAQEAWDLLDLSILENLSHSMPRRVQAILDAEGWYTKY</sequence>
<evidence type="ECO:0000313" key="3">
    <source>
        <dbReference type="Proteomes" id="UP000186955"/>
    </source>
</evidence>
<keyword evidence="3" id="KW-1185">Reference proteome</keyword>
<reference evidence="2 3" key="1">
    <citation type="submission" date="2016-10" db="EMBL/GenBank/DDBJ databases">
        <title>Genome sequence of the ascomycete fungus Penicillium subrubescens.</title>
        <authorList>
            <person name="De Vries R.P."/>
            <person name="Peng M."/>
            <person name="Dilokpimol A."/>
            <person name="Hilden K."/>
            <person name="Makela M.R."/>
            <person name="Grigoriev I."/>
            <person name="Riley R."/>
            <person name="Granchi Z."/>
        </authorList>
    </citation>
    <scope>NUCLEOTIDE SEQUENCE [LARGE SCALE GENOMIC DNA]</scope>
    <source>
        <strain evidence="2 3">CBS 132785</strain>
    </source>
</reference>
<dbReference type="Pfam" id="PF13358">
    <property type="entry name" value="DDE_3"/>
    <property type="match status" value="1"/>
</dbReference>
<dbReference type="Gene3D" id="3.30.420.10">
    <property type="entry name" value="Ribonuclease H-like superfamily/Ribonuclease H"/>
    <property type="match status" value="1"/>
</dbReference>
<dbReference type="AlphaFoldDB" id="A0A1Q5ULI7"/>
<dbReference type="GO" id="GO:0009116">
    <property type="term" value="P:nucleoside metabolic process"/>
    <property type="evidence" value="ECO:0007669"/>
    <property type="project" value="InterPro"/>
</dbReference>
<dbReference type="InterPro" id="IPR036397">
    <property type="entry name" value="RNaseH_sf"/>
</dbReference>
<evidence type="ECO:0000259" key="1">
    <source>
        <dbReference type="Pfam" id="PF13358"/>
    </source>
</evidence>
<dbReference type="Proteomes" id="UP000186955">
    <property type="component" value="Unassembled WGS sequence"/>
</dbReference>
<dbReference type="GO" id="GO:0003824">
    <property type="term" value="F:catalytic activity"/>
    <property type="evidence" value="ECO:0007669"/>
    <property type="project" value="InterPro"/>
</dbReference>
<organism evidence="2 3">
    <name type="scientific">Penicillium subrubescens</name>
    <dbReference type="NCBI Taxonomy" id="1316194"/>
    <lineage>
        <taxon>Eukaryota</taxon>
        <taxon>Fungi</taxon>
        <taxon>Dikarya</taxon>
        <taxon>Ascomycota</taxon>
        <taxon>Pezizomycotina</taxon>
        <taxon>Eurotiomycetes</taxon>
        <taxon>Eurotiomycetidae</taxon>
        <taxon>Eurotiales</taxon>
        <taxon>Aspergillaceae</taxon>
        <taxon>Penicillium</taxon>
    </lineage>
</organism>
<name>A0A1Q5ULI7_9EURO</name>
<dbReference type="GO" id="GO:0003676">
    <property type="term" value="F:nucleic acid binding"/>
    <property type="evidence" value="ECO:0007669"/>
    <property type="project" value="InterPro"/>
</dbReference>
<dbReference type="PANTHER" id="PTHR46082">
    <property type="entry name" value="ATP/GTP-BINDING PROTEIN-RELATED"/>
    <property type="match status" value="1"/>
</dbReference>
<dbReference type="OrthoDB" id="4737581at2759"/>
<dbReference type="PANTHER" id="PTHR46082:SF11">
    <property type="entry name" value="AAA+ ATPASE DOMAIN-CONTAINING PROTEIN-RELATED"/>
    <property type="match status" value="1"/>
</dbReference>
<dbReference type="STRING" id="1316194.A0A1Q5ULI7"/>
<evidence type="ECO:0000313" key="2">
    <source>
        <dbReference type="EMBL" id="OKP13319.1"/>
    </source>
</evidence>
<dbReference type="SUPFAM" id="SSF53167">
    <property type="entry name" value="Purine and uridine phosphorylases"/>
    <property type="match status" value="1"/>
</dbReference>
<proteinExistence type="predicted"/>
<dbReference type="InterPro" id="IPR053137">
    <property type="entry name" value="NLR-like"/>
</dbReference>